<organism evidence="7 8">
    <name type="scientific">Caldimonas mangrovi</name>
    <dbReference type="NCBI Taxonomy" id="2944811"/>
    <lineage>
        <taxon>Bacteria</taxon>
        <taxon>Pseudomonadati</taxon>
        <taxon>Pseudomonadota</taxon>
        <taxon>Betaproteobacteria</taxon>
        <taxon>Burkholderiales</taxon>
        <taxon>Sphaerotilaceae</taxon>
        <taxon>Caldimonas</taxon>
    </lineage>
</organism>
<feature type="active site" evidence="4">
    <location>
        <position position="130"/>
    </location>
</feature>
<dbReference type="Proteomes" id="UP001165541">
    <property type="component" value="Unassembled WGS sequence"/>
</dbReference>
<comment type="catalytic activity">
    <reaction evidence="3">
        <text>[protein]-L-glutamate 5-O-methyl ester + H2O = L-glutamyl-[protein] + methanol + H(+)</text>
        <dbReference type="Rhea" id="RHEA:23236"/>
        <dbReference type="Rhea" id="RHEA-COMP:10208"/>
        <dbReference type="Rhea" id="RHEA-COMP:10311"/>
        <dbReference type="ChEBI" id="CHEBI:15377"/>
        <dbReference type="ChEBI" id="CHEBI:15378"/>
        <dbReference type="ChEBI" id="CHEBI:17790"/>
        <dbReference type="ChEBI" id="CHEBI:29973"/>
        <dbReference type="ChEBI" id="CHEBI:82795"/>
        <dbReference type="EC" id="3.1.1.61"/>
    </reaction>
</comment>
<feature type="compositionally biased region" description="Low complexity" evidence="5">
    <location>
        <begin position="222"/>
        <end position="231"/>
    </location>
</feature>
<comment type="caution">
    <text evidence="7">The sequence shown here is derived from an EMBL/GenBank/DDBJ whole genome shotgun (WGS) entry which is preliminary data.</text>
</comment>
<dbReference type="Gene3D" id="3.40.50.180">
    <property type="entry name" value="Methylesterase CheB, C-terminal domain"/>
    <property type="match status" value="1"/>
</dbReference>
<sequence>MTQRNIIAIGASSGGVAALRTLLSELGPSLSAAILVVQHIGPHESMLPRLLHRSGGLPAQHAVHGEPLVAGRVYVAPPDHHLLVTRESILLTRGPKENHTRPAIDPLFRSVAVHHGAAAIGVVLTGHLDDGTSGLMAIKTCGGMAVVQDPQDAEAPSMPESALHHVEVDHVVPVARMGALLTRLVTGPAAALAEAPTKALADELRLGASEGRAEQRARRTRASTLRRTALP</sequence>
<feature type="region of interest" description="Disordered" evidence="5">
    <location>
        <begin position="210"/>
        <end position="231"/>
    </location>
</feature>
<evidence type="ECO:0000256" key="1">
    <source>
        <dbReference type="ARBA" id="ARBA00022801"/>
    </source>
</evidence>
<dbReference type="InterPro" id="IPR000673">
    <property type="entry name" value="Sig_transdc_resp-reg_Me-estase"/>
</dbReference>
<keyword evidence="1 4" id="KW-0378">Hydrolase</keyword>
<dbReference type="PIRSF" id="PIRSF036461">
    <property type="entry name" value="Chmtx_methlestr"/>
    <property type="match status" value="1"/>
</dbReference>
<dbReference type="EC" id="3.1.1.61" evidence="2"/>
<feature type="active site" evidence="4">
    <location>
        <position position="39"/>
    </location>
</feature>
<evidence type="ECO:0000259" key="6">
    <source>
        <dbReference type="PROSITE" id="PS50122"/>
    </source>
</evidence>
<evidence type="ECO:0000256" key="3">
    <source>
        <dbReference type="ARBA" id="ARBA00048267"/>
    </source>
</evidence>
<dbReference type="PANTHER" id="PTHR42872">
    <property type="entry name" value="PROTEIN-GLUTAMATE METHYLESTERASE/PROTEIN-GLUTAMINE GLUTAMINASE"/>
    <property type="match status" value="1"/>
</dbReference>
<evidence type="ECO:0000313" key="8">
    <source>
        <dbReference type="Proteomes" id="UP001165541"/>
    </source>
</evidence>
<dbReference type="Pfam" id="PF01339">
    <property type="entry name" value="CheB_methylest"/>
    <property type="match status" value="1"/>
</dbReference>
<reference evidence="7" key="1">
    <citation type="submission" date="2022-05" db="EMBL/GenBank/DDBJ databases">
        <title>Schlegelella sp. nov., isolated from mangrove soil.</title>
        <authorList>
            <person name="Liu Y."/>
            <person name="Ge X."/>
            <person name="Liu W."/>
        </authorList>
    </citation>
    <scope>NUCLEOTIDE SEQUENCE</scope>
    <source>
        <strain evidence="7">S2-27</strain>
    </source>
</reference>
<dbReference type="PANTHER" id="PTHR42872:SF6">
    <property type="entry name" value="PROTEIN-GLUTAMATE METHYLESTERASE_PROTEIN-GLUTAMINE GLUTAMINASE"/>
    <property type="match status" value="1"/>
</dbReference>
<dbReference type="CDD" id="cd16433">
    <property type="entry name" value="CheB"/>
    <property type="match status" value="1"/>
</dbReference>
<dbReference type="InterPro" id="IPR011247">
    <property type="entry name" value="Chemotax_prot-Glu_Me-esterase"/>
</dbReference>
<protein>
    <recommendedName>
        <fullName evidence="2">protein-glutamate methylesterase</fullName>
        <ecNumber evidence="2">3.1.1.61</ecNumber>
    </recommendedName>
</protein>
<gene>
    <name evidence="7" type="ORF">M8A51_22375</name>
</gene>
<dbReference type="PROSITE" id="PS50122">
    <property type="entry name" value="CHEB"/>
    <property type="match status" value="1"/>
</dbReference>
<evidence type="ECO:0000256" key="5">
    <source>
        <dbReference type="SAM" id="MobiDB-lite"/>
    </source>
</evidence>
<dbReference type="RefSeq" id="WP_251780759.1">
    <property type="nucleotide sequence ID" value="NZ_JAMKFE010000017.1"/>
</dbReference>
<accession>A0ABT0YU58</accession>
<evidence type="ECO:0000256" key="2">
    <source>
        <dbReference type="ARBA" id="ARBA00039140"/>
    </source>
</evidence>
<feature type="active site" evidence="4">
    <location>
        <position position="12"/>
    </location>
</feature>
<keyword evidence="4" id="KW-0145">Chemotaxis</keyword>
<evidence type="ECO:0000256" key="4">
    <source>
        <dbReference type="PROSITE-ProRule" id="PRU00050"/>
    </source>
</evidence>
<feature type="domain" description="CheB-type methylesterase" evidence="6">
    <location>
        <begin position="1"/>
        <end position="188"/>
    </location>
</feature>
<dbReference type="SUPFAM" id="SSF52738">
    <property type="entry name" value="Methylesterase CheB, C-terminal domain"/>
    <property type="match status" value="1"/>
</dbReference>
<evidence type="ECO:0000313" key="7">
    <source>
        <dbReference type="EMBL" id="MCM5682285.1"/>
    </source>
</evidence>
<name>A0ABT0YU58_9BURK</name>
<keyword evidence="8" id="KW-1185">Reference proteome</keyword>
<proteinExistence type="predicted"/>
<dbReference type="EMBL" id="JAMKFE010000017">
    <property type="protein sequence ID" value="MCM5682285.1"/>
    <property type="molecule type" value="Genomic_DNA"/>
</dbReference>
<dbReference type="InterPro" id="IPR035909">
    <property type="entry name" value="CheB_C"/>
</dbReference>